<sequence length="32" mass="3367">MMLPVGGDEGADGDGGLQTLLHIQVTWTARRA</sequence>
<reference evidence="1" key="1">
    <citation type="submission" date="2014-11" db="EMBL/GenBank/DDBJ databases">
        <authorList>
            <person name="Amaro Gonzalez C."/>
        </authorList>
    </citation>
    <scope>NUCLEOTIDE SEQUENCE</scope>
</reference>
<protein>
    <submittedName>
        <fullName evidence="1">Uncharacterized protein</fullName>
    </submittedName>
</protein>
<reference evidence="1" key="2">
    <citation type="journal article" date="2015" name="Fish Shellfish Immunol.">
        <title>Early steps in the European eel (Anguilla anguilla)-Vibrio vulnificus interaction in the gills: Role of the RtxA13 toxin.</title>
        <authorList>
            <person name="Callol A."/>
            <person name="Pajuelo D."/>
            <person name="Ebbesson L."/>
            <person name="Teles M."/>
            <person name="MacKenzie S."/>
            <person name="Amaro C."/>
        </authorList>
    </citation>
    <scope>NUCLEOTIDE SEQUENCE</scope>
</reference>
<dbReference type="EMBL" id="GBXM01064198">
    <property type="protein sequence ID" value="JAH44379.1"/>
    <property type="molecule type" value="Transcribed_RNA"/>
</dbReference>
<dbReference type="AlphaFoldDB" id="A0A0E9SSQ5"/>
<proteinExistence type="predicted"/>
<name>A0A0E9SSQ5_ANGAN</name>
<accession>A0A0E9SSQ5</accession>
<organism evidence="1">
    <name type="scientific">Anguilla anguilla</name>
    <name type="common">European freshwater eel</name>
    <name type="synonym">Muraena anguilla</name>
    <dbReference type="NCBI Taxonomy" id="7936"/>
    <lineage>
        <taxon>Eukaryota</taxon>
        <taxon>Metazoa</taxon>
        <taxon>Chordata</taxon>
        <taxon>Craniata</taxon>
        <taxon>Vertebrata</taxon>
        <taxon>Euteleostomi</taxon>
        <taxon>Actinopterygii</taxon>
        <taxon>Neopterygii</taxon>
        <taxon>Teleostei</taxon>
        <taxon>Anguilliformes</taxon>
        <taxon>Anguillidae</taxon>
        <taxon>Anguilla</taxon>
    </lineage>
</organism>
<evidence type="ECO:0000313" key="1">
    <source>
        <dbReference type="EMBL" id="JAH44379.1"/>
    </source>
</evidence>